<dbReference type="AlphaFoldDB" id="A0A0C5BQR3"/>
<feature type="transmembrane region" description="Helical" evidence="7">
    <location>
        <begin position="124"/>
        <end position="145"/>
    </location>
</feature>
<reference evidence="10" key="1">
    <citation type="submission" date="2015-02" db="EMBL/GenBank/DDBJ databases">
        <title>Characterization of two novel Thaumarchaeota isolated from the Northern Adriatic Sea.</title>
        <authorList>
            <person name="Bayer B."/>
            <person name="Vojvoda J."/>
            <person name="Offre P."/>
            <person name="Srivastava A."/>
            <person name="Elisabeth N."/>
            <person name="Garcia J.A.L."/>
            <person name="Schleper C."/>
            <person name="Herndl G.J."/>
        </authorList>
    </citation>
    <scope>NUCLEOTIDE SEQUENCE [LARGE SCALE GENOMIC DNA]</scope>
    <source>
        <strain evidence="10">D3C</strain>
    </source>
</reference>
<protein>
    <submittedName>
        <fullName evidence="9">Binding-protein-dependent transport systems inner membrane component</fullName>
    </submittedName>
</protein>
<dbReference type="Proteomes" id="UP000032027">
    <property type="component" value="Chromosome"/>
</dbReference>
<feature type="transmembrane region" description="Helical" evidence="7">
    <location>
        <begin position="98"/>
        <end position="118"/>
    </location>
</feature>
<evidence type="ECO:0000256" key="5">
    <source>
        <dbReference type="ARBA" id="ARBA00022989"/>
    </source>
</evidence>
<keyword evidence="10" id="KW-1185">Reference proteome</keyword>
<dbReference type="CDD" id="cd06261">
    <property type="entry name" value="TM_PBP2"/>
    <property type="match status" value="1"/>
</dbReference>
<reference evidence="9 10" key="2">
    <citation type="journal article" date="2016" name="ISME J.">
        <title>Physiological and genomic characterization of two novel marine thaumarchaeal strains indicates niche differentiation.</title>
        <authorList>
            <person name="Bayer B."/>
            <person name="Vojvoda J."/>
            <person name="Offre P."/>
            <person name="Alves R.J."/>
            <person name="Elisabeth N.H."/>
            <person name="Garcia J.A."/>
            <person name="Volland J.M."/>
            <person name="Srivastava A."/>
            <person name="Schleper C."/>
            <person name="Herndl G.J."/>
        </authorList>
    </citation>
    <scope>NUCLEOTIDE SEQUENCE [LARGE SCALE GENOMIC DNA]</scope>
    <source>
        <strain evidence="9 10">D3C</strain>
    </source>
</reference>
<feature type="transmembrane region" description="Helical" evidence="7">
    <location>
        <begin position="222"/>
        <end position="241"/>
    </location>
</feature>
<keyword evidence="5 7" id="KW-1133">Transmembrane helix</keyword>
<dbReference type="GO" id="GO:0005886">
    <property type="term" value="C:plasma membrane"/>
    <property type="evidence" value="ECO:0007669"/>
    <property type="project" value="UniProtKB-SubCell"/>
</dbReference>
<dbReference type="InterPro" id="IPR035906">
    <property type="entry name" value="MetI-like_sf"/>
</dbReference>
<dbReference type="PANTHER" id="PTHR30151:SF0">
    <property type="entry name" value="ABC TRANSPORTER PERMEASE PROTEIN MJ0413-RELATED"/>
    <property type="match status" value="1"/>
</dbReference>
<dbReference type="InterPro" id="IPR000515">
    <property type="entry name" value="MetI-like"/>
</dbReference>
<feature type="transmembrane region" description="Helical" evidence="7">
    <location>
        <begin position="166"/>
        <end position="183"/>
    </location>
</feature>
<keyword evidence="2 7" id="KW-0813">Transport</keyword>
<dbReference type="PROSITE" id="PS50928">
    <property type="entry name" value="ABC_TM1"/>
    <property type="match status" value="1"/>
</dbReference>
<comment type="similarity">
    <text evidence="7">Belongs to the binding-protein-dependent transport system permease family.</text>
</comment>
<dbReference type="STRING" id="1582439.NPIRD3C_0841"/>
<dbReference type="SUPFAM" id="SSF161098">
    <property type="entry name" value="MetI-like"/>
    <property type="match status" value="1"/>
</dbReference>
<evidence type="ECO:0000256" key="6">
    <source>
        <dbReference type="ARBA" id="ARBA00023136"/>
    </source>
</evidence>
<dbReference type="Pfam" id="PF00528">
    <property type="entry name" value="BPD_transp_1"/>
    <property type="match status" value="1"/>
</dbReference>
<dbReference type="EMBL" id="CP010868">
    <property type="protein sequence ID" value="AJM92053.1"/>
    <property type="molecule type" value="Genomic_DNA"/>
</dbReference>
<sequence length="255" mass="27403">MVTMAKNFTPHRITFYIGIVVVWQIIAMTGLWPDNVFPSPYEVAEDLGYGAADGSLFYGIATSMWRLAVGLAIAIAGGIVLGIFMARVEVINQTVGSLVLGLQSIPSIAWVPLAILWFGLTDGGIIFVTAIGAIFAVTINTYTGVKNINPHFIEAARNMGAKGGQLITAVLIPAAFPYMISGFKQGWAFAWRGVIGAEILFSFLGLGFLLNAGRSLTDVSQVISIMLVIMGIGLVVDGVVFKRLEDKVMSRWGLR</sequence>
<evidence type="ECO:0000256" key="3">
    <source>
        <dbReference type="ARBA" id="ARBA00022475"/>
    </source>
</evidence>
<keyword evidence="4 7" id="KW-0812">Transmembrane</keyword>
<dbReference type="GO" id="GO:0055085">
    <property type="term" value="P:transmembrane transport"/>
    <property type="evidence" value="ECO:0007669"/>
    <property type="project" value="InterPro"/>
</dbReference>
<evidence type="ECO:0000256" key="7">
    <source>
        <dbReference type="RuleBase" id="RU363032"/>
    </source>
</evidence>
<comment type="subcellular location">
    <subcellularLocation>
        <location evidence="1 7">Cell membrane</location>
        <topology evidence="1 7">Multi-pass membrane protein</topology>
    </subcellularLocation>
</comment>
<evidence type="ECO:0000313" key="10">
    <source>
        <dbReference type="Proteomes" id="UP000032027"/>
    </source>
</evidence>
<organism evidence="9 10">
    <name type="scientific">Nitrosopumilus piranensis</name>
    <dbReference type="NCBI Taxonomy" id="1582439"/>
    <lineage>
        <taxon>Archaea</taxon>
        <taxon>Nitrososphaerota</taxon>
        <taxon>Nitrososphaeria</taxon>
        <taxon>Nitrosopumilales</taxon>
        <taxon>Nitrosopumilaceae</taxon>
        <taxon>Nitrosopumilus</taxon>
    </lineage>
</organism>
<keyword evidence="6 7" id="KW-0472">Membrane</keyword>
<evidence type="ECO:0000256" key="1">
    <source>
        <dbReference type="ARBA" id="ARBA00004651"/>
    </source>
</evidence>
<reference evidence="9 10" key="3">
    <citation type="journal article" date="2019" name="Int. J. Syst. Evol. Microbiol.">
        <title>Nitrosopumilus adriaticus sp. nov. and Nitrosopumilus piranensis sp. nov., two ammonia-oxidizing archaea from the Adriatic Sea and members of the class Nitrososphaeria.</title>
        <authorList>
            <person name="Bayer B."/>
            <person name="Vojvoda J."/>
            <person name="Reinthaler T."/>
            <person name="Reyes C."/>
            <person name="Pinto M."/>
            <person name="Herndl G.J."/>
        </authorList>
    </citation>
    <scope>NUCLEOTIDE SEQUENCE [LARGE SCALE GENOMIC DNA]</scope>
    <source>
        <strain evidence="9 10">D3C</strain>
    </source>
</reference>
<name>A0A0C5BQR3_9ARCH</name>
<gene>
    <name evidence="9" type="ORF">NPIRD3C_0841</name>
</gene>
<proteinExistence type="inferred from homology"/>
<evidence type="ECO:0000256" key="4">
    <source>
        <dbReference type="ARBA" id="ARBA00022692"/>
    </source>
</evidence>
<dbReference type="PATRIC" id="fig|1582439.9.peg.863"/>
<feature type="domain" description="ABC transmembrane type-1" evidence="8">
    <location>
        <begin position="60"/>
        <end position="240"/>
    </location>
</feature>
<dbReference type="PANTHER" id="PTHR30151">
    <property type="entry name" value="ALKANE SULFONATE ABC TRANSPORTER-RELATED, MEMBRANE SUBUNIT"/>
    <property type="match status" value="1"/>
</dbReference>
<feature type="transmembrane region" description="Helical" evidence="7">
    <location>
        <begin position="189"/>
        <end position="210"/>
    </location>
</feature>
<dbReference type="HOGENOM" id="CLU_046113_1_4_2"/>
<feature type="transmembrane region" description="Helical" evidence="7">
    <location>
        <begin position="64"/>
        <end position="86"/>
    </location>
</feature>
<evidence type="ECO:0000259" key="8">
    <source>
        <dbReference type="PROSITE" id="PS50928"/>
    </source>
</evidence>
<evidence type="ECO:0000313" key="9">
    <source>
        <dbReference type="EMBL" id="AJM92053.1"/>
    </source>
</evidence>
<accession>A0A0C5BQR3</accession>
<dbReference type="Gene3D" id="1.10.3720.10">
    <property type="entry name" value="MetI-like"/>
    <property type="match status" value="1"/>
</dbReference>
<feature type="transmembrane region" description="Helical" evidence="7">
    <location>
        <begin position="12"/>
        <end position="32"/>
    </location>
</feature>
<evidence type="ECO:0000256" key="2">
    <source>
        <dbReference type="ARBA" id="ARBA00022448"/>
    </source>
</evidence>
<dbReference type="KEGG" id="nid:NPIRD3C_0841"/>
<keyword evidence="3" id="KW-1003">Cell membrane</keyword>